<dbReference type="EMBL" id="QGTR01000001">
    <property type="protein sequence ID" value="PWW04604.1"/>
    <property type="molecule type" value="Genomic_DNA"/>
</dbReference>
<dbReference type="OrthoDB" id="5243920at2"/>
<keyword evidence="3" id="KW-1185">Reference proteome</keyword>
<gene>
    <name evidence="2" type="ORF">DFR52_1011303</name>
</gene>
<dbReference type="InterPro" id="IPR029060">
    <property type="entry name" value="PIN-like_dom_sf"/>
</dbReference>
<dbReference type="PANTHER" id="PTHR34610:SF3">
    <property type="entry name" value="SSL7007 PROTEIN"/>
    <property type="match status" value="1"/>
</dbReference>
<dbReference type="AlphaFoldDB" id="A0A317PV83"/>
<proteinExistence type="predicted"/>
<reference evidence="2 3" key="1">
    <citation type="submission" date="2018-05" db="EMBL/GenBank/DDBJ databases">
        <title>Genomic Encyclopedia of Type Strains, Phase IV (KMG-IV): sequencing the most valuable type-strain genomes for metagenomic binning, comparative biology and taxonomic classification.</title>
        <authorList>
            <person name="Goeker M."/>
        </authorList>
    </citation>
    <scope>NUCLEOTIDE SEQUENCE [LARGE SCALE GENOMIC DNA]</scope>
    <source>
        <strain evidence="2 3">DSM 16791</strain>
    </source>
</reference>
<organism evidence="2 3">
    <name type="scientific">Hoeflea marina</name>
    <dbReference type="NCBI Taxonomy" id="274592"/>
    <lineage>
        <taxon>Bacteria</taxon>
        <taxon>Pseudomonadati</taxon>
        <taxon>Pseudomonadota</taxon>
        <taxon>Alphaproteobacteria</taxon>
        <taxon>Hyphomicrobiales</taxon>
        <taxon>Rhizobiaceae</taxon>
        <taxon>Hoeflea</taxon>
    </lineage>
</organism>
<dbReference type="PANTHER" id="PTHR34610">
    <property type="entry name" value="SSL7007 PROTEIN"/>
    <property type="match status" value="1"/>
</dbReference>
<protein>
    <submittedName>
        <fullName evidence="2">Putative PIN family toxin of toxin-antitoxin system</fullName>
    </submittedName>
</protein>
<dbReference type="InterPro" id="IPR002850">
    <property type="entry name" value="PIN_toxin-like"/>
</dbReference>
<sequence length="145" mass="15919">MIVVDANVLLSALRSSRGASHQVLRRMLGGDVAFAVSPAVALEYEDVLKRPGIFGAQPWLSETEIDTVIDAVLGRAALVSPWFRFRPFLSDPKDDIYIECALAAGATVIVSRDRHFQHPDIGAFGISVLRAGDFLADLTRRRQRS</sequence>
<feature type="domain" description="PIN" evidence="1">
    <location>
        <begin position="2"/>
        <end position="115"/>
    </location>
</feature>
<dbReference type="Proteomes" id="UP000246352">
    <property type="component" value="Unassembled WGS sequence"/>
</dbReference>
<comment type="caution">
    <text evidence="2">The sequence shown here is derived from an EMBL/GenBank/DDBJ whole genome shotgun (WGS) entry which is preliminary data.</text>
</comment>
<dbReference type="CDD" id="cd09854">
    <property type="entry name" value="PIN_VapC-like"/>
    <property type="match status" value="1"/>
</dbReference>
<accession>A0A317PV83</accession>
<evidence type="ECO:0000259" key="1">
    <source>
        <dbReference type="Pfam" id="PF13470"/>
    </source>
</evidence>
<dbReference type="InterPro" id="IPR002716">
    <property type="entry name" value="PIN_dom"/>
</dbReference>
<dbReference type="SUPFAM" id="SSF88723">
    <property type="entry name" value="PIN domain-like"/>
    <property type="match status" value="1"/>
</dbReference>
<evidence type="ECO:0000313" key="3">
    <source>
        <dbReference type="Proteomes" id="UP000246352"/>
    </source>
</evidence>
<dbReference type="Pfam" id="PF13470">
    <property type="entry name" value="PIN_3"/>
    <property type="match status" value="1"/>
</dbReference>
<evidence type="ECO:0000313" key="2">
    <source>
        <dbReference type="EMBL" id="PWW04604.1"/>
    </source>
</evidence>
<name>A0A317PV83_9HYPH</name>